<keyword evidence="6 7" id="KW-0472">Membrane</keyword>
<proteinExistence type="inferred from homology"/>
<evidence type="ECO:0000313" key="9">
    <source>
        <dbReference type="EMBL" id="KLU25126.1"/>
    </source>
</evidence>
<feature type="domain" description="ABC transmembrane type-1" evidence="8">
    <location>
        <begin position="56"/>
        <end position="236"/>
    </location>
</feature>
<reference evidence="9 10" key="1">
    <citation type="journal article" date="2015" name="Genome Announc.">
        <title>Draft Genome Sequence of Burkholderia sp. Strain PML1(12), an Ectomycorrhizosphere-Inhabiting Bacterium with Effective Mineral-Weathering Ability.</title>
        <authorList>
            <person name="Uroz S."/>
            <person name="Oger P."/>
        </authorList>
    </citation>
    <scope>NUCLEOTIDE SEQUENCE [LARGE SCALE GENOMIC DNA]</scope>
    <source>
        <strain evidence="10">PML1(12)</strain>
    </source>
</reference>
<keyword evidence="5 7" id="KW-1133">Transmembrane helix</keyword>
<dbReference type="PANTHER" id="PTHR30151:SF20">
    <property type="entry name" value="ABC TRANSPORTER PERMEASE PROTEIN HI_0355-RELATED"/>
    <property type="match status" value="1"/>
</dbReference>
<evidence type="ECO:0000256" key="3">
    <source>
        <dbReference type="ARBA" id="ARBA00022475"/>
    </source>
</evidence>
<dbReference type="GO" id="GO:0055085">
    <property type="term" value="P:transmembrane transport"/>
    <property type="evidence" value="ECO:0007669"/>
    <property type="project" value="InterPro"/>
</dbReference>
<name>A0A0J1CXQ2_9BURK</name>
<dbReference type="EMBL" id="AEJF01000105">
    <property type="protein sequence ID" value="KLU25126.1"/>
    <property type="molecule type" value="Genomic_DNA"/>
</dbReference>
<evidence type="ECO:0000259" key="8">
    <source>
        <dbReference type="PROSITE" id="PS50928"/>
    </source>
</evidence>
<dbReference type="Pfam" id="PF00528">
    <property type="entry name" value="BPD_transp_1"/>
    <property type="match status" value="1"/>
</dbReference>
<evidence type="ECO:0000256" key="5">
    <source>
        <dbReference type="ARBA" id="ARBA00022989"/>
    </source>
</evidence>
<evidence type="ECO:0000256" key="2">
    <source>
        <dbReference type="ARBA" id="ARBA00022448"/>
    </source>
</evidence>
<dbReference type="GO" id="GO:0005886">
    <property type="term" value="C:plasma membrane"/>
    <property type="evidence" value="ECO:0007669"/>
    <property type="project" value="UniProtKB-SubCell"/>
</dbReference>
<dbReference type="OrthoDB" id="8138334at2"/>
<dbReference type="PANTHER" id="PTHR30151">
    <property type="entry name" value="ALKANE SULFONATE ABC TRANSPORTER-RELATED, MEMBRANE SUBUNIT"/>
    <property type="match status" value="1"/>
</dbReference>
<gene>
    <name evidence="9" type="ORF">EOS_16420</name>
</gene>
<keyword evidence="3" id="KW-1003">Cell membrane</keyword>
<evidence type="ECO:0000256" key="4">
    <source>
        <dbReference type="ARBA" id="ARBA00022692"/>
    </source>
</evidence>
<feature type="transmembrane region" description="Helical" evidence="7">
    <location>
        <begin position="12"/>
        <end position="36"/>
    </location>
</feature>
<evidence type="ECO:0000313" key="10">
    <source>
        <dbReference type="Proteomes" id="UP000035963"/>
    </source>
</evidence>
<sequence>MKTESILRAAVVISFIVLIELLCRLGVVPTSVLLAPSTMVMHGAELLRAGKFNHDIGISLLEIVAASIVSVLLGFVIGLVIHALPRTRRALEPLLSSYYAVPTFIFYPVFIVVLGVGPLPIIAIAVLLAVVTMITATLDGLDRIPRALHKSGLVMRLPAWRSAFFIKLPAALPYLFTGMKLAVAYSFIGVIASEFILSGSGVGYAIGYAYNNFQNDDMYSLMLLILIAVTVVNMVLNRIDHRFQSRRQR</sequence>
<dbReference type="PROSITE" id="PS50928">
    <property type="entry name" value="ABC_TM1"/>
    <property type="match status" value="1"/>
</dbReference>
<dbReference type="PATRIC" id="fig|908627.4.peg.3671"/>
<keyword evidence="2 7" id="KW-0813">Transport</keyword>
<dbReference type="SUPFAM" id="SSF161098">
    <property type="entry name" value="MetI-like"/>
    <property type="match status" value="1"/>
</dbReference>
<keyword evidence="10" id="KW-1185">Reference proteome</keyword>
<keyword evidence="4 7" id="KW-0812">Transmembrane</keyword>
<comment type="subcellular location">
    <subcellularLocation>
        <location evidence="1 7">Cell membrane</location>
        <topology evidence="1 7">Multi-pass membrane protein</topology>
    </subcellularLocation>
</comment>
<feature type="transmembrane region" description="Helical" evidence="7">
    <location>
        <begin position="218"/>
        <end position="239"/>
    </location>
</feature>
<feature type="transmembrane region" description="Helical" evidence="7">
    <location>
        <begin position="183"/>
        <end position="206"/>
    </location>
</feature>
<comment type="caution">
    <text evidence="9">The sequence shown here is derived from an EMBL/GenBank/DDBJ whole genome shotgun (WGS) entry which is preliminary data.</text>
</comment>
<feature type="transmembrane region" description="Helical" evidence="7">
    <location>
        <begin position="105"/>
        <end position="138"/>
    </location>
</feature>
<feature type="transmembrane region" description="Helical" evidence="7">
    <location>
        <begin position="56"/>
        <end position="84"/>
    </location>
</feature>
<dbReference type="AlphaFoldDB" id="A0A0J1CXQ2"/>
<dbReference type="InterPro" id="IPR000515">
    <property type="entry name" value="MetI-like"/>
</dbReference>
<dbReference type="Gene3D" id="1.10.3720.10">
    <property type="entry name" value="MetI-like"/>
    <property type="match status" value="1"/>
</dbReference>
<evidence type="ECO:0000256" key="7">
    <source>
        <dbReference type="RuleBase" id="RU363032"/>
    </source>
</evidence>
<accession>A0A0J1CXQ2</accession>
<evidence type="ECO:0000256" key="6">
    <source>
        <dbReference type="ARBA" id="ARBA00023136"/>
    </source>
</evidence>
<comment type="similarity">
    <text evidence="7">Belongs to the binding-protein-dependent transport system permease family.</text>
</comment>
<dbReference type="CDD" id="cd06261">
    <property type="entry name" value="TM_PBP2"/>
    <property type="match status" value="1"/>
</dbReference>
<evidence type="ECO:0000256" key="1">
    <source>
        <dbReference type="ARBA" id="ARBA00004651"/>
    </source>
</evidence>
<dbReference type="RefSeq" id="WP_047847729.1">
    <property type="nucleotide sequence ID" value="NZ_AEJF01000105.1"/>
</dbReference>
<dbReference type="Proteomes" id="UP000035963">
    <property type="component" value="Unassembled WGS sequence"/>
</dbReference>
<protein>
    <submittedName>
        <fullName evidence="9">Nitrate ABC transporter permease</fullName>
    </submittedName>
</protein>
<organism evidence="9 10">
    <name type="scientific">Caballeronia mineralivorans PML1(12)</name>
    <dbReference type="NCBI Taxonomy" id="908627"/>
    <lineage>
        <taxon>Bacteria</taxon>
        <taxon>Pseudomonadati</taxon>
        <taxon>Pseudomonadota</taxon>
        <taxon>Betaproteobacteria</taxon>
        <taxon>Burkholderiales</taxon>
        <taxon>Burkholderiaceae</taxon>
        <taxon>Caballeronia</taxon>
    </lineage>
</organism>
<dbReference type="InterPro" id="IPR035906">
    <property type="entry name" value="MetI-like_sf"/>
</dbReference>